<feature type="domain" description="GerMN" evidence="1">
    <location>
        <begin position="50"/>
        <end position="135"/>
    </location>
</feature>
<dbReference type="Pfam" id="PF10646">
    <property type="entry name" value="Germane"/>
    <property type="match status" value="1"/>
</dbReference>
<name>A0A1M5W892_9FIRM</name>
<reference evidence="3" key="1">
    <citation type="submission" date="2016-11" db="EMBL/GenBank/DDBJ databases">
        <authorList>
            <person name="Varghese N."/>
            <person name="Submissions S."/>
        </authorList>
    </citation>
    <scope>NUCLEOTIDE SEQUENCE [LARGE SCALE GENOMIC DNA]</scope>
    <source>
        <strain evidence="3">DSM 13643</strain>
    </source>
</reference>
<accession>A0A1M5W892</accession>
<dbReference type="Proteomes" id="UP000183967">
    <property type="component" value="Unassembled WGS sequence"/>
</dbReference>
<keyword evidence="3" id="KW-1185">Reference proteome</keyword>
<sequence>MEANSLFLVKWCNKDVNVKEKDVILYFADDKLTSLVAEKVKVQIDEKPLEEIILDRLKQGPKSEKLKRTIAPHIQILGVEVVNNTARVNISSSGLHGGSTEEVFFIASIVKSLTELDYIDKVQFLVDGKKVESLMGHIYVKEPFTRESVENIIS</sequence>
<dbReference type="InterPro" id="IPR019606">
    <property type="entry name" value="GerMN"/>
</dbReference>
<evidence type="ECO:0000313" key="2">
    <source>
        <dbReference type="EMBL" id="SHH83809.1"/>
    </source>
</evidence>
<dbReference type="OrthoDB" id="1954033at2"/>
<dbReference type="AlphaFoldDB" id="A0A1M5W892"/>
<evidence type="ECO:0000313" key="3">
    <source>
        <dbReference type="Proteomes" id="UP000183967"/>
    </source>
</evidence>
<proteinExistence type="predicted"/>
<dbReference type="RefSeq" id="WP_073197817.1">
    <property type="nucleotide sequence ID" value="NZ_FQXO01000093.1"/>
</dbReference>
<protein>
    <submittedName>
        <fullName evidence="2">Sporulation and spore germination</fullName>
    </submittedName>
</protein>
<evidence type="ECO:0000259" key="1">
    <source>
        <dbReference type="SMART" id="SM00909"/>
    </source>
</evidence>
<dbReference type="EMBL" id="FQXO01000093">
    <property type="protein sequence ID" value="SHH83809.1"/>
    <property type="molecule type" value="Genomic_DNA"/>
</dbReference>
<organism evidence="2 3">
    <name type="scientific">Caloranaerobacter azorensis DSM 13643</name>
    <dbReference type="NCBI Taxonomy" id="1121264"/>
    <lineage>
        <taxon>Bacteria</taxon>
        <taxon>Bacillati</taxon>
        <taxon>Bacillota</taxon>
        <taxon>Tissierellia</taxon>
        <taxon>Tissierellales</taxon>
        <taxon>Thermohalobacteraceae</taxon>
        <taxon>Caloranaerobacter</taxon>
    </lineage>
</organism>
<gene>
    <name evidence="2" type="ORF">SAMN02745135_02347</name>
</gene>
<dbReference type="SMART" id="SM00909">
    <property type="entry name" value="Germane"/>
    <property type="match status" value="1"/>
</dbReference>